<keyword evidence="6 12" id="KW-0812">Transmembrane</keyword>
<keyword evidence="4 12" id="KW-0328">Glycosyltransferase</keyword>
<keyword evidence="13" id="KW-0479">Metal-binding</keyword>
<dbReference type="AlphaFoldDB" id="A9KCS7"/>
<evidence type="ECO:0000256" key="11">
    <source>
        <dbReference type="ARBA" id="ARBA00023211"/>
    </source>
</evidence>
<dbReference type="UniPathway" id="UPA00281"/>
<keyword evidence="7 12" id="KW-0460">Magnesium</keyword>
<dbReference type="GO" id="GO:0009243">
    <property type="term" value="P:O antigen biosynthetic process"/>
    <property type="evidence" value="ECO:0007669"/>
    <property type="project" value="UniProtKB-UniRule"/>
</dbReference>
<feature type="binding site" evidence="13">
    <location>
        <position position="215"/>
    </location>
    <ligand>
        <name>Mg(2+)</name>
        <dbReference type="ChEBI" id="CHEBI:18420"/>
    </ligand>
</feature>
<evidence type="ECO:0000256" key="3">
    <source>
        <dbReference type="ARBA" id="ARBA00022519"/>
    </source>
</evidence>
<dbReference type="GO" id="GO:0071555">
    <property type="term" value="P:cell wall organization"/>
    <property type="evidence" value="ECO:0007669"/>
    <property type="project" value="TreeGrafter"/>
</dbReference>
<dbReference type="Proteomes" id="UP000008555">
    <property type="component" value="Chromosome"/>
</dbReference>
<reference evidence="14 15" key="1">
    <citation type="journal article" date="2009" name="Infect. Immun.">
        <title>Comparative genomics reveal extensive transposon-mediated genomic plasticity and diversity among potential effector proteins within the genus Coxiella.</title>
        <authorList>
            <person name="Beare P.A."/>
            <person name="Unsworth N."/>
            <person name="Andoh M."/>
            <person name="Voth D.E."/>
            <person name="Omsland A."/>
            <person name="Gilk S.D."/>
            <person name="Williams K.P."/>
            <person name="Sobral B.W."/>
            <person name="Kupko J.J.III."/>
            <person name="Porcella S.F."/>
            <person name="Samuel J.E."/>
            <person name="Heinzen R.A."/>
        </authorList>
    </citation>
    <scope>NUCLEOTIDE SEQUENCE [LARGE SCALE GENOMIC DNA]</scope>
    <source>
        <strain evidence="14 15">Dugway 5J108-111</strain>
    </source>
</reference>
<feature type="transmembrane region" description="Helical" evidence="12">
    <location>
        <begin position="285"/>
        <end position="312"/>
    </location>
</feature>
<dbReference type="EC" id="2.7.8.33" evidence="12"/>
<feature type="transmembrane region" description="Helical" evidence="12">
    <location>
        <begin position="6"/>
        <end position="24"/>
    </location>
</feature>
<evidence type="ECO:0000256" key="1">
    <source>
        <dbReference type="ARBA" id="ARBA00004651"/>
    </source>
</evidence>
<evidence type="ECO:0000313" key="14">
    <source>
        <dbReference type="EMBL" id="ABS76870.1"/>
    </source>
</evidence>
<dbReference type="EMBL" id="CP000733">
    <property type="protein sequence ID" value="ABS76870.1"/>
    <property type="molecule type" value="Genomic_DNA"/>
</dbReference>
<evidence type="ECO:0000256" key="4">
    <source>
        <dbReference type="ARBA" id="ARBA00022676"/>
    </source>
</evidence>
<comment type="similarity">
    <text evidence="12">Belongs to the glycosyltransferase 4 family. WecA subfamily.</text>
</comment>
<evidence type="ECO:0000313" key="15">
    <source>
        <dbReference type="Proteomes" id="UP000008555"/>
    </source>
</evidence>
<keyword evidence="3 12" id="KW-0997">Cell inner membrane</keyword>
<feature type="transmembrane region" description="Helical" evidence="12">
    <location>
        <begin position="183"/>
        <end position="199"/>
    </location>
</feature>
<dbReference type="InterPro" id="IPR000715">
    <property type="entry name" value="Glycosyl_transferase_4"/>
</dbReference>
<evidence type="ECO:0000256" key="12">
    <source>
        <dbReference type="HAMAP-Rule" id="MF_02030"/>
    </source>
</evidence>
<dbReference type="GO" id="GO:0000287">
    <property type="term" value="F:magnesium ion binding"/>
    <property type="evidence" value="ECO:0007669"/>
    <property type="project" value="InterPro"/>
</dbReference>
<feature type="transmembrane region" description="Helical" evidence="12">
    <location>
        <begin position="211"/>
        <end position="230"/>
    </location>
</feature>
<evidence type="ECO:0000256" key="13">
    <source>
        <dbReference type="PIRSR" id="PIRSR600715-1"/>
    </source>
</evidence>
<dbReference type="KEGG" id="cbd:CBUD_1529"/>
<evidence type="ECO:0000256" key="5">
    <source>
        <dbReference type="ARBA" id="ARBA00022679"/>
    </source>
</evidence>
<dbReference type="GO" id="GO:0016757">
    <property type="term" value="F:glycosyltransferase activity"/>
    <property type="evidence" value="ECO:0007669"/>
    <property type="project" value="UniProtKB-KW"/>
</dbReference>
<proteinExistence type="inferred from homology"/>
<dbReference type="GO" id="GO:0030145">
    <property type="term" value="F:manganese ion binding"/>
    <property type="evidence" value="ECO:0007669"/>
    <property type="project" value="InterPro"/>
</dbReference>
<comment type="cofactor">
    <cofactor evidence="12 13">
        <name>Mg(2+)</name>
        <dbReference type="ChEBI" id="CHEBI:18420"/>
    </cofactor>
</comment>
<dbReference type="CDD" id="cd06853">
    <property type="entry name" value="GT_WecA_like"/>
    <property type="match status" value="1"/>
</dbReference>
<feature type="transmembrane region" description="Helical" evidence="12">
    <location>
        <begin position="245"/>
        <end position="264"/>
    </location>
</feature>
<dbReference type="GO" id="GO:0009276">
    <property type="term" value="C:Gram-negative-bacterium-type cell wall"/>
    <property type="evidence" value="ECO:0007669"/>
    <property type="project" value="InterPro"/>
</dbReference>
<gene>
    <name evidence="12" type="primary">wecA</name>
    <name evidence="14" type="ordered locus">CBUD_1529</name>
</gene>
<dbReference type="PANTHER" id="PTHR22926">
    <property type="entry name" value="PHOSPHO-N-ACETYLMURAMOYL-PENTAPEPTIDE-TRANSFERASE"/>
    <property type="match status" value="1"/>
</dbReference>
<dbReference type="GO" id="GO:0005886">
    <property type="term" value="C:plasma membrane"/>
    <property type="evidence" value="ECO:0007669"/>
    <property type="project" value="UniProtKB-SubCell"/>
</dbReference>
<evidence type="ECO:0000256" key="10">
    <source>
        <dbReference type="ARBA" id="ARBA00023136"/>
    </source>
</evidence>
<feature type="transmembrane region" description="Helical" evidence="12">
    <location>
        <begin position="318"/>
        <end position="335"/>
    </location>
</feature>
<dbReference type="HOGENOM" id="CLU_023982_1_0_6"/>
<dbReference type="PANTHER" id="PTHR22926:SF3">
    <property type="entry name" value="UNDECAPRENYL-PHOSPHATE ALPHA-N-ACETYLGLUCOSAMINYL 1-PHOSPHATE TRANSFERASE"/>
    <property type="match status" value="1"/>
</dbReference>
<dbReference type="InterPro" id="IPR012750">
    <property type="entry name" value="ECA_WecA-rel"/>
</dbReference>
<feature type="transmembrane region" description="Helical" evidence="12">
    <location>
        <begin position="68"/>
        <end position="86"/>
    </location>
</feature>
<organism evidence="14 15">
    <name type="scientific">Coxiella burnetii (strain Dugway 5J108-111)</name>
    <dbReference type="NCBI Taxonomy" id="434922"/>
    <lineage>
        <taxon>Bacteria</taxon>
        <taxon>Pseudomonadati</taxon>
        <taxon>Pseudomonadota</taxon>
        <taxon>Gammaproteobacteria</taxon>
        <taxon>Legionellales</taxon>
        <taxon>Coxiellaceae</taxon>
        <taxon>Coxiella</taxon>
    </lineage>
</organism>
<keyword evidence="8 12" id="KW-0448">Lipopolysaccharide biosynthesis</keyword>
<dbReference type="GO" id="GO:0044038">
    <property type="term" value="P:cell wall macromolecule biosynthetic process"/>
    <property type="evidence" value="ECO:0007669"/>
    <property type="project" value="TreeGrafter"/>
</dbReference>
<dbReference type="GO" id="GO:0036380">
    <property type="term" value="F:UDP-N-acetylglucosamine-undecaprenyl-phosphate N-acetylglucosaminephosphotransferase activity"/>
    <property type="evidence" value="ECO:0007669"/>
    <property type="project" value="UniProtKB-UniRule"/>
</dbReference>
<accession>A9KCS7</accession>
<comment type="subcellular location">
    <subcellularLocation>
        <location evidence="12">Cell inner membrane</location>
        <topology evidence="12">Multi-pass membrane protein</topology>
    </subcellularLocation>
    <subcellularLocation>
        <location evidence="1">Cell membrane</location>
        <topology evidence="1">Multi-pass membrane protein</topology>
    </subcellularLocation>
</comment>
<evidence type="ECO:0000256" key="8">
    <source>
        <dbReference type="ARBA" id="ARBA00022985"/>
    </source>
</evidence>
<comment type="pathway">
    <text evidence="12">Bacterial outer membrane biogenesis; LPS O-antigen biosynthesis.</text>
</comment>
<keyword evidence="9 12" id="KW-1133">Transmembrane helix</keyword>
<feature type="transmembrane region" description="Helical" evidence="12">
    <location>
        <begin position="128"/>
        <end position="146"/>
    </location>
</feature>
<sequence>MELIKSGLIAFVASLFCIWLLRPLAIRIGFVDRPNDRKWHEREVPLIGGIAMFFSFCFALLTLSTSLLPYRGMLAGSSILVLMGVVDDFSDLSSKLRLFGQLFAALLMIIWGNVVLSNLGNLFFLGDLKIGLWAIPITVIVVLANINAMNMIDGQDGLAGGVALGQALLLLLVSVKLHQVSDFRLLFILIILLIAFLGFNMRLPWRKEASIFMGDSGSTFIAFLLAWFAIDLSQQNSALIKPMTILWIMAFPLFDLINVIVLRVRQKKSIIVASRDHFHHALHVAGLNTSLSTLLLCALSLLLGIFGLALNYFTVSDGWQFILWVGALFCYIYIVELTRKPIIDNEIDIISNPEG</sequence>
<keyword evidence="2 12" id="KW-1003">Cell membrane</keyword>
<comment type="catalytic activity">
    <reaction evidence="12">
        <text>di-trans,octa-cis-undecaprenyl phosphate + UDP-N-acetyl-alpha-D-glucosamine = N-acetyl-alpha-D-glucosaminyl-di-trans,octa-cis-undecaprenyl diphosphate + UMP</text>
        <dbReference type="Rhea" id="RHEA:28090"/>
        <dbReference type="ChEBI" id="CHEBI:57705"/>
        <dbReference type="ChEBI" id="CHEBI:57865"/>
        <dbReference type="ChEBI" id="CHEBI:60392"/>
        <dbReference type="ChEBI" id="CHEBI:62959"/>
        <dbReference type="EC" id="2.7.8.33"/>
    </reaction>
</comment>
<name>A9KCS7_COXBN</name>
<evidence type="ECO:0000256" key="9">
    <source>
        <dbReference type="ARBA" id="ARBA00022989"/>
    </source>
</evidence>
<dbReference type="HAMAP" id="MF_02030">
    <property type="entry name" value="WecA_Gammaproteo"/>
    <property type="match status" value="1"/>
</dbReference>
<feature type="binding site" evidence="13">
    <location>
        <position position="150"/>
    </location>
    <ligand>
        <name>Mg(2+)</name>
        <dbReference type="ChEBI" id="CHEBI:18420"/>
    </ligand>
</feature>
<evidence type="ECO:0000256" key="6">
    <source>
        <dbReference type="ARBA" id="ARBA00022692"/>
    </source>
</evidence>
<keyword evidence="11 12" id="KW-0464">Manganese</keyword>
<dbReference type="Pfam" id="PF00953">
    <property type="entry name" value="Glycos_transf_4"/>
    <property type="match status" value="1"/>
</dbReference>
<dbReference type="RefSeq" id="WP_011997134.1">
    <property type="nucleotide sequence ID" value="NC_009727.1"/>
</dbReference>
<feature type="transmembrane region" description="Helical" evidence="12">
    <location>
        <begin position="98"/>
        <end position="116"/>
    </location>
</feature>
<comment type="cofactor">
    <cofactor evidence="12">
        <name>Mn(2+)</name>
        <dbReference type="ChEBI" id="CHEBI:29035"/>
    </cofactor>
</comment>
<evidence type="ECO:0000256" key="7">
    <source>
        <dbReference type="ARBA" id="ARBA00022842"/>
    </source>
</evidence>
<evidence type="ECO:0000256" key="2">
    <source>
        <dbReference type="ARBA" id="ARBA00022475"/>
    </source>
</evidence>
<feature type="transmembrane region" description="Helical" evidence="12">
    <location>
        <begin position="44"/>
        <end position="62"/>
    </location>
</feature>
<protein>
    <recommendedName>
        <fullName evidence="12">Undecaprenyl-phosphate alpha-N-acetylglucosaminyl 1-phosphate transferase</fullName>
        <ecNumber evidence="12">2.7.8.33</ecNumber>
    </recommendedName>
    <alternativeName>
        <fullName evidence="12">UDP-GlcNAc:undecaprenyl-phosphate GlcNAc-1-phosphate transferase</fullName>
    </alternativeName>
    <alternativeName>
        <fullName evidence="12">Undecaprenyl-phosphate GlcNAc-1-phosphate transferase</fullName>
    </alternativeName>
</protein>
<keyword evidence="5 12" id="KW-0808">Transferase</keyword>
<keyword evidence="10 12" id="KW-0472">Membrane</keyword>
<comment type="function">
    <text evidence="12">Catalyzes the transfer of the GlcNAc-1-phosphate moiety from UDP-GlcNAc onto the carrier lipid undecaprenyl phosphate (C55-P), yielding GlcNAc-pyrophosphoryl-undecaprenyl (GlcNAc-PP-C55).</text>
</comment>